<organism evidence="1 2">
    <name type="scientific">Rhodoferax potami</name>
    <dbReference type="NCBI Taxonomy" id="3068338"/>
    <lineage>
        <taxon>Bacteria</taxon>
        <taxon>Pseudomonadati</taxon>
        <taxon>Pseudomonadota</taxon>
        <taxon>Betaproteobacteria</taxon>
        <taxon>Burkholderiales</taxon>
        <taxon>Comamonadaceae</taxon>
        <taxon>Rhodoferax</taxon>
    </lineage>
</organism>
<evidence type="ECO:0000313" key="2">
    <source>
        <dbReference type="Proteomes" id="UP001321700"/>
    </source>
</evidence>
<comment type="caution">
    <text evidence="1">The sequence shown here is derived from an EMBL/GenBank/DDBJ whole genome shotgun (WGS) entry which is preliminary data.</text>
</comment>
<sequence length="61" mass="7025">MQPIPNFFEVAQRRPSTPLIRHGKEFWQQAVRDQETSGLSLSQFCLERGFAKATFSNGARR</sequence>
<dbReference type="RefSeq" id="WP_313876376.1">
    <property type="nucleotide sequence ID" value="NZ_JAVBIK010000003.1"/>
</dbReference>
<name>A0ABU3KSB7_9BURK</name>
<dbReference type="Proteomes" id="UP001321700">
    <property type="component" value="Unassembled WGS sequence"/>
</dbReference>
<evidence type="ECO:0000313" key="1">
    <source>
        <dbReference type="EMBL" id="MDT7520704.1"/>
    </source>
</evidence>
<proteinExistence type="predicted"/>
<keyword evidence="2" id="KW-1185">Reference proteome</keyword>
<protein>
    <submittedName>
        <fullName evidence="1">Uncharacterized protein</fullName>
    </submittedName>
</protein>
<gene>
    <name evidence="1" type="ORF">RAE19_18830</name>
</gene>
<accession>A0ABU3KSB7</accession>
<dbReference type="EMBL" id="JAVBIK010000003">
    <property type="protein sequence ID" value="MDT7520704.1"/>
    <property type="molecule type" value="Genomic_DNA"/>
</dbReference>
<reference evidence="1 2" key="1">
    <citation type="submission" date="2023-08" db="EMBL/GenBank/DDBJ databases">
        <title>Rhodoferax potami sp. nov. and Rhodoferax mekongensis sp. nov., isolated from the Mekong River in Thailand.</title>
        <authorList>
            <person name="Kitikhun S."/>
            <person name="Charoenyingcharoen P."/>
            <person name="Siriarchawattana P."/>
            <person name="Likhitrattanapisal S."/>
            <person name="Nilsakha T."/>
            <person name="Chanpet A."/>
            <person name="Rattanawaree P."/>
            <person name="Ingsriswang S."/>
        </authorList>
    </citation>
    <scope>NUCLEOTIDE SEQUENCE [LARGE SCALE GENOMIC DNA]</scope>
    <source>
        <strain evidence="1 2">TBRC 17660</strain>
    </source>
</reference>
<dbReference type="NCBIfam" id="NF047593">
    <property type="entry name" value="IS66_ISAeme5_TnpA"/>
    <property type="match status" value="1"/>
</dbReference>